<dbReference type="NCBIfam" id="NF006579">
    <property type="entry name" value="PRK09104.1"/>
    <property type="match status" value="1"/>
</dbReference>
<dbReference type="InterPro" id="IPR002933">
    <property type="entry name" value="Peptidase_M20"/>
</dbReference>
<sequence length="462" mass="49735">MTDTTAILAKADENFSASLERLFDLVRIPSISTDPAYKADCSKAAEWLTAALNELGFEATIRDTPGHPMVVAHHAADKPDAPHVLFYGHYDVQPVDPLNLWENDPFSPAVKELEPGRQVITGRGTADDKGQLMTFVEACRAYKDAKGGLPIRITILFEGEEESGSPSLKPFLEANADELKAEFAMVCDTGMWDRETPAIAATLRGLLGEEIIVKAADRDLHSGLFGGAAANPIHILSDILAGLHDETGRVTVPGFYEGVEETPENIKASWETLGRGADGFLGEVGLSVPSGEKGRSVLELTWARPTAEVNGIIGGYTGEGFKTVIAAQASAKVSFRLVGEQDPAKIRESFRAYVRSKIPADCSVEFHEHGASPAILLGYDSDFLTKAKAALSDEWPKPAVVVGMGGSIPIVGDFQKMLGMDSLMVGFGLVDDRIHSPNEKYELASFQKGIRSWIRIIAALAV</sequence>
<dbReference type="InterPro" id="IPR051458">
    <property type="entry name" value="Cyt/Met_Dipeptidase"/>
</dbReference>
<dbReference type="EMBL" id="JAGGJU010000008">
    <property type="protein sequence ID" value="MBP1851677.1"/>
    <property type="molecule type" value="Genomic_DNA"/>
</dbReference>
<dbReference type="Gene3D" id="3.40.630.10">
    <property type="entry name" value="Zn peptidases"/>
    <property type="match status" value="1"/>
</dbReference>
<dbReference type="PANTHER" id="PTHR43270:SF12">
    <property type="entry name" value="SUCCINYL-DIAMINOPIMELATE DESUCCINYLASE"/>
    <property type="match status" value="1"/>
</dbReference>
<accession>A0ABS4E156</accession>
<evidence type="ECO:0000256" key="3">
    <source>
        <dbReference type="ARBA" id="ARBA00022801"/>
    </source>
</evidence>
<proteinExistence type="predicted"/>
<keyword evidence="3" id="KW-0378">Hydrolase</keyword>
<feature type="domain" description="Peptidase M20 dimerisation" evidence="4">
    <location>
        <begin position="203"/>
        <end position="360"/>
    </location>
</feature>
<evidence type="ECO:0000313" key="5">
    <source>
        <dbReference type="EMBL" id="MBP1851677.1"/>
    </source>
</evidence>
<dbReference type="InterPro" id="IPR011650">
    <property type="entry name" value="Peptidase_M20_dimer"/>
</dbReference>
<comment type="caution">
    <text evidence="5">The sequence shown here is derived from an EMBL/GenBank/DDBJ whole genome shotgun (WGS) entry which is preliminary data.</text>
</comment>
<organism evidence="5 6">
    <name type="scientific">Rhizobium halophytocola</name>
    <dbReference type="NCBI Taxonomy" id="735519"/>
    <lineage>
        <taxon>Bacteria</taxon>
        <taxon>Pseudomonadati</taxon>
        <taxon>Pseudomonadota</taxon>
        <taxon>Alphaproteobacteria</taxon>
        <taxon>Hyphomicrobiales</taxon>
        <taxon>Rhizobiaceae</taxon>
        <taxon>Rhizobium/Agrobacterium group</taxon>
        <taxon>Rhizobium</taxon>
    </lineage>
</organism>
<protein>
    <submittedName>
        <fullName evidence="5">Acetylornithine deacetylase/succinyl-diaminopimelate desuccinylase-like protein</fullName>
    </submittedName>
</protein>
<name>A0ABS4E156_9HYPH</name>
<evidence type="ECO:0000256" key="1">
    <source>
        <dbReference type="ARBA" id="ARBA00022670"/>
    </source>
</evidence>
<evidence type="ECO:0000256" key="2">
    <source>
        <dbReference type="ARBA" id="ARBA00022723"/>
    </source>
</evidence>
<keyword evidence="2" id="KW-0479">Metal-binding</keyword>
<evidence type="ECO:0000313" key="6">
    <source>
        <dbReference type="Proteomes" id="UP000759443"/>
    </source>
</evidence>
<dbReference type="Pfam" id="PF07687">
    <property type="entry name" value="M20_dimer"/>
    <property type="match status" value="1"/>
</dbReference>
<reference evidence="5 6" key="1">
    <citation type="submission" date="2021-03" db="EMBL/GenBank/DDBJ databases">
        <title>Genomic Encyclopedia of Type Strains, Phase IV (KMG-IV): sequencing the most valuable type-strain genomes for metagenomic binning, comparative biology and taxonomic classification.</title>
        <authorList>
            <person name="Goeker M."/>
        </authorList>
    </citation>
    <scope>NUCLEOTIDE SEQUENCE [LARGE SCALE GENOMIC DNA]</scope>
    <source>
        <strain evidence="5 6">DSM 21600</strain>
    </source>
</reference>
<dbReference type="RefSeq" id="WP_209946528.1">
    <property type="nucleotide sequence ID" value="NZ_JAGGJU010000008.1"/>
</dbReference>
<evidence type="ECO:0000259" key="4">
    <source>
        <dbReference type="Pfam" id="PF07687"/>
    </source>
</evidence>
<keyword evidence="1" id="KW-0645">Protease</keyword>
<dbReference type="Gene3D" id="3.30.70.360">
    <property type="match status" value="1"/>
</dbReference>
<gene>
    <name evidence="5" type="ORF">J2Z17_003125</name>
</gene>
<dbReference type="Pfam" id="PF01546">
    <property type="entry name" value="Peptidase_M20"/>
    <property type="match status" value="1"/>
</dbReference>
<keyword evidence="6" id="KW-1185">Reference proteome</keyword>
<dbReference type="PANTHER" id="PTHR43270">
    <property type="entry name" value="BETA-ALA-HIS DIPEPTIDASE"/>
    <property type="match status" value="1"/>
</dbReference>
<dbReference type="Proteomes" id="UP000759443">
    <property type="component" value="Unassembled WGS sequence"/>
</dbReference>
<dbReference type="SUPFAM" id="SSF53187">
    <property type="entry name" value="Zn-dependent exopeptidases"/>
    <property type="match status" value="1"/>
</dbReference>